<feature type="region of interest" description="Disordered" evidence="1">
    <location>
        <begin position="141"/>
        <end position="161"/>
    </location>
</feature>
<feature type="compositionally biased region" description="Basic and acidic residues" evidence="1">
    <location>
        <begin position="15"/>
        <end position="27"/>
    </location>
</feature>
<sequence length="373" mass="41584">MLPVQGNPQILGRLHGLENKESELDAKGRQLVEQLPDAKGRPEKPSTLPGPRCLTRGNHALTNLLEKLTLLAGPLRESADELGRGRECMPEHPVAVCEHGVNQLEESLYGGEWAATFRLMAGAAGSAERPRKIKITGVESIKPRHDSRERTKPSQRLGSGVCEGVTRSVPAKGGELGGRRFIRGQYDDEVEVPAACRLRATASDTHVAENMEHIFTEIKHLRAPSELQWIFRHLNRSPPNEFSRFLSYLRLLLRDLPPALPVRDSTVSKYSSFVSFEVEEELLGRTDAEIGALNEQLKAVFGWKSRTTGDQILSIEERGAPVLAIVDILERFHLKYPKDNVLKKWGIDIAAGAHKIYNQYGMTACEESTTRYE</sequence>
<evidence type="ECO:0000313" key="3">
    <source>
        <dbReference type="Proteomes" id="UP001194468"/>
    </source>
</evidence>
<proteinExistence type="predicted"/>
<feature type="compositionally biased region" description="Basic and acidic residues" evidence="1">
    <location>
        <begin position="141"/>
        <end position="152"/>
    </location>
</feature>
<evidence type="ECO:0000256" key="1">
    <source>
        <dbReference type="SAM" id="MobiDB-lite"/>
    </source>
</evidence>
<name>A0AAD4G819_BOLED</name>
<reference evidence="2" key="2">
    <citation type="journal article" date="2020" name="Nat. Commun.">
        <title>Large-scale genome sequencing of mycorrhizal fungi provides insights into the early evolution of symbiotic traits.</title>
        <authorList>
            <person name="Miyauchi S."/>
            <person name="Kiss E."/>
            <person name="Kuo A."/>
            <person name="Drula E."/>
            <person name="Kohler A."/>
            <person name="Sanchez-Garcia M."/>
            <person name="Morin E."/>
            <person name="Andreopoulos B."/>
            <person name="Barry K.W."/>
            <person name="Bonito G."/>
            <person name="Buee M."/>
            <person name="Carver A."/>
            <person name="Chen C."/>
            <person name="Cichocki N."/>
            <person name="Clum A."/>
            <person name="Culley D."/>
            <person name="Crous P.W."/>
            <person name="Fauchery L."/>
            <person name="Girlanda M."/>
            <person name="Hayes R.D."/>
            <person name="Keri Z."/>
            <person name="LaButti K."/>
            <person name="Lipzen A."/>
            <person name="Lombard V."/>
            <person name="Magnuson J."/>
            <person name="Maillard F."/>
            <person name="Murat C."/>
            <person name="Nolan M."/>
            <person name="Ohm R.A."/>
            <person name="Pangilinan J."/>
            <person name="Pereira M.F."/>
            <person name="Perotto S."/>
            <person name="Peter M."/>
            <person name="Pfister S."/>
            <person name="Riley R."/>
            <person name="Sitrit Y."/>
            <person name="Stielow J.B."/>
            <person name="Szollosi G."/>
            <person name="Zifcakova L."/>
            <person name="Stursova M."/>
            <person name="Spatafora J.W."/>
            <person name="Tedersoo L."/>
            <person name="Vaario L.M."/>
            <person name="Yamada A."/>
            <person name="Yan M."/>
            <person name="Wang P."/>
            <person name="Xu J."/>
            <person name="Bruns T."/>
            <person name="Baldrian P."/>
            <person name="Vilgalys R."/>
            <person name="Dunand C."/>
            <person name="Henrissat B."/>
            <person name="Grigoriev I.V."/>
            <person name="Hibbett D."/>
            <person name="Nagy L.G."/>
            <person name="Martin F.M."/>
        </authorList>
    </citation>
    <scope>NUCLEOTIDE SEQUENCE</scope>
    <source>
        <strain evidence="2">BED1</strain>
    </source>
</reference>
<gene>
    <name evidence="2" type="ORF">L210DRAFT_935198</name>
</gene>
<feature type="region of interest" description="Disordered" evidence="1">
    <location>
        <begin position="1"/>
        <end position="27"/>
    </location>
</feature>
<keyword evidence="3" id="KW-1185">Reference proteome</keyword>
<accession>A0AAD4G819</accession>
<reference evidence="2" key="1">
    <citation type="submission" date="2019-10" db="EMBL/GenBank/DDBJ databases">
        <authorList>
            <consortium name="DOE Joint Genome Institute"/>
            <person name="Kuo A."/>
            <person name="Miyauchi S."/>
            <person name="Kiss E."/>
            <person name="Drula E."/>
            <person name="Kohler A."/>
            <person name="Sanchez-Garcia M."/>
            <person name="Andreopoulos B."/>
            <person name="Barry K.W."/>
            <person name="Bonito G."/>
            <person name="Buee M."/>
            <person name="Carver A."/>
            <person name="Chen C."/>
            <person name="Cichocki N."/>
            <person name="Clum A."/>
            <person name="Culley D."/>
            <person name="Crous P.W."/>
            <person name="Fauchery L."/>
            <person name="Girlanda M."/>
            <person name="Hayes R."/>
            <person name="Keri Z."/>
            <person name="LaButti K."/>
            <person name="Lipzen A."/>
            <person name="Lombard V."/>
            <person name="Magnuson J."/>
            <person name="Maillard F."/>
            <person name="Morin E."/>
            <person name="Murat C."/>
            <person name="Nolan M."/>
            <person name="Ohm R."/>
            <person name="Pangilinan J."/>
            <person name="Pereira M."/>
            <person name="Perotto S."/>
            <person name="Peter M."/>
            <person name="Riley R."/>
            <person name="Sitrit Y."/>
            <person name="Stielow B."/>
            <person name="Szollosi G."/>
            <person name="Zifcakova L."/>
            <person name="Stursova M."/>
            <person name="Spatafora J.W."/>
            <person name="Tedersoo L."/>
            <person name="Vaario L.-M."/>
            <person name="Yamada A."/>
            <person name="Yan M."/>
            <person name="Wang P."/>
            <person name="Xu J."/>
            <person name="Bruns T."/>
            <person name="Baldrian P."/>
            <person name="Vilgalys R."/>
            <person name="Henrissat B."/>
            <person name="Grigoriev I.V."/>
            <person name="Hibbett D."/>
            <person name="Nagy L.G."/>
            <person name="Martin F.M."/>
        </authorList>
    </citation>
    <scope>NUCLEOTIDE SEQUENCE</scope>
    <source>
        <strain evidence="2">BED1</strain>
    </source>
</reference>
<dbReference type="EMBL" id="WHUW01000089">
    <property type="protein sequence ID" value="KAF8426149.1"/>
    <property type="molecule type" value="Genomic_DNA"/>
</dbReference>
<comment type="caution">
    <text evidence="2">The sequence shown here is derived from an EMBL/GenBank/DDBJ whole genome shotgun (WGS) entry which is preliminary data.</text>
</comment>
<protein>
    <submittedName>
        <fullName evidence="2">Uncharacterized protein</fullName>
    </submittedName>
</protein>
<dbReference type="Proteomes" id="UP001194468">
    <property type="component" value="Unassembled WGS sequence"/>
</dbReference>
<evidence type="ECO:0000313" key="2">
    <source>
        <dbReference type="EMBL" id="KAF8426149.1"/>
    </source>
</evidence>
<organism evidence="2 3">
    <name type="scientific">Boletus edulis BED1</name>
    <dbReference type="NCBI Taxonomy" id="1328754"/>
    <lineage>
        <taxon>Eukaryota</taxon>
        <taxon>Fungi</taxon>
        <taxon>Dikarya</taxon>
        <taxon>Basidiomycota</taxon>
        <taxon>Agaricomycotina</taxon>
        <taxon>Agaricomycetes</taxon>
        <taxon>Agaricomycetidae</taxon>
        <taxon>Boletales</taxon>
        <taxon>Boletineae</taxon>
        <taxon>Boletaceae</taxon>
        <taxon>Boletoideae</taxon>
        <taxon>Boletus</taxon>
    </lineage>
</organism>
<dbReference type="AlphaFoldDB" id="A0AAD4G819"/>